<evidence type="ECO:0000259" key="4">
    <source>
        <dbReference type="Pfam" id="PF20640"/>
    </source>
</evidence>
<organism evidence="5 6">
    <name type="scientific">Marssonina brunnea f. sp. multigermtubi (strain MB_m1)</name>
    <name type="common">Marssonina leaf spot fungus</name>
    <dbReference type="NCBI Taxonomy" id="1072389"/>
    <lineage>
        <taxon>Eukaryota</taxon>
        <taxon>Fungi</taxon>
        <taxon>Dikarya</taxon>
        <taxon>Ascomycota</taxon>
        <taxon>Pezizomycotina</taxon>
        <taxon>Leotiomycetes</taxon>
        <taxon>Helotiales</taxon>
        <taxon>Drepanopezizaceae</taxon>
        <taxon>Drepanopeziza</taxon>
    </lineage>
</organism>
<dbReference type="InParanoid" id="K1WJ02"/>
<dbReference type="OMA" id="DLPMTQV"/>
<dbReference type="Pfam" id="PF10214">
    <property type="entry name" value="Rrn6_beta-prop"/>
    <property type="match status" value="1"/>
</dbReference>
<dbReference type="GO" id="GO:0042790">
    <property type="term" value="P:nucleolar large rRNA transcription by RNA polymerase I"/>
    <property type="evidence" value="ECO:0007669"/>
    <property type="project" value="TreeGrafter"/>
</dbReference>
<accession>K1WJ02</accession>
<dbReference type="OrthoDB" id="4090074at2759"/>
<dbReference type="HOGENOM" id="CLU_005807_1_0_1"/>
<dbReference type="GO" id="GO:0001163">
    <property type="term" value="F:RNA polymerase I transcription regulatory region sequence-specific DNA binding"/>
    <property type="evidence" value="ECO:0007669"/>
    <property type="project" value="TreeGrafter"/>
</dbReference>
<dbReference type="GeneID" id="18765010"/>
<dbReference type="InterPro" id="IPR048536">
    <property type="entry name" value="Rrn6_K-rich"/>
</dbReference>
<dbReference type="GO" id="GO:0070860">
    <property type="term" value="C:RNA polymerase I core factor complex"/>
    <property type="evidence" value="ECO:0007669"/>
    <property type="project" value="TreeGrafter"/>
</dbReference>
<protein>
    <recommendedName>
        <fullName evidence="7">RNA polymerase I-specific transcription initiation factor RRN6-like protein</fullName>
    </recommendedName>
</protein>
<dbReference type="Pfam" id="PF20640">
    <property type="entry name" value="Rrn6_HB"/>
    <property type="match status" value="1"/>
</dbReference>
<dbReference type="Pfam" id="PF20639">
    <property type="entry name" value="Rrn6_K-rich"/>
    <property type="match status" value="1"/>
</dbReference>
<proteinExistence type="predicted"/>
<feature type="region of interest" description="Disordered" evidence="1">
    <location>
        <begin position="879"/>
        <end position="976"/>
    </location>
</feature>
<dbReference type="eggNOG" id="ENOG502RXX5">
    <property type="taxonomic scope" value="Eukaryota"/>
</dbReference>
<dbReference type="InterPro" id="IPR048535">
    <property type="entry name" value="RRN6_beta-prop"/>
</dbReference>
<feature type="compositionally biased region" description="Basic residues" evidence="1">
    <location>
        <begin position="895"/>
        <end position="905"/>
    </location>
</feature>
<evidence type="ECO:0000259" key="3">
    <source>
        <dbReference type="Pfam" id="PF20639"/>
    </source>
</evidence>
<keyword evidence="6" id="KW-1185">Reference proteome</keyword>
<dbReference type="KEGG" id="mbe:MBM_09075"/>
<dbReference type="Proteomes" id="UP000006753">
    <property type="component" value="Unassembled WGS sequence"/>
</dbReference>
<dbReference type="InterPro" id="IPR019350">
    <property type="entry name" value="RNA_pol_I-sp_TIF_RRN6-like"/>
</dbReference>
<reference evidence="5 6" key="1">
    <citation type="journal article" date="2012" name="BMC Genomics">
        <title>Sequencing the genome of Marssonina brunnea reveals fungus-poplar co-evolution.</title>
        <authorList>
            <person name="Zhu S."/>
            <person name="Cao Y.-Z."/>
            <person name="Jiang C."/>
            <person name="Tan B.-Y."/>
            <person name="Wang Z."/>
            <person name="Feng S."/>
            <person name="Zhang L."/>
            <person name="Su X.-H."/>
            <person name="Brejova B."/>
            <person name="Vinar T."/>
            <person name="Xu M."/>
            <person name="Wang M.-X."/>
            <person name="Zhang S.-G."/>
            <person name="Huang M.-R."/>
            <person name="Wu R."/>
            <person name="Zhou Y."/>
        </authorList>
    </citation>
    <scope>NUCLEOTIDE SEQUENCE [LARGE SCALE GENOMIC DNA]</scope>
    <source>
        <strain evidence="5 6">MB_m1</strain>
    </source>
</reference>
<dbReference type="AlphaFoldDB" id="K1WJ02"/>
<dbReference type="STRING" id="1072389.K1WJ02"/>
<dbReference type="InterPro" id="IPR036322">
    <property type="entry name" value="WD40_repeat_dom_sf"/>
</dbReference>
<evidence type="ECO:0000256" key="1">
    <source>
        <dbReference type="SAM" id="MobiDB-lite"/>
    </source>
</evidence>
<evidence type="ECO:0008006" key="7">
    <source>
        <dbReference type="Google" id="ProtNLM"/>
    </source>
</evidence>
<evidence type="ECO:0000313" key="6">
    <source>
        <dbReference type="Proteomes" id="UP000006753"/>
    </source>
</evidence>
<feature type="domain" description="RRN6 helical bundle" evidence="4">
    <location>
        <begin position="561"/>
        <end position="754"/>
    </location>
</feature>
<dbReference type="PANTHER" id="PTHR28221:SF2">
    <property type="entry name" value="RNA POLYMERASE I-SPECIFIC TRANSCRIPTION INITIATION FACTOR RRN6"/>
    <property type="match status" value="1"/>
</dbReference>
<dbReference type="GO" id="GO:0001179">
    <property type="term" value="F:RNA polymerase I general transcription initiation factor binding"/>
    <property type="evidence" value="ECO:0007669"/>
    <property type="project" value="TreeGrafter"/>
</dbReference>
<feature type="compositionally biased region" description="Polar residues" evidence="1">
    <location>
        <begin position="920"/>
        <end position="929"/>
    </location>
</feature>
<dbReference type="RefSeq" id="XP_007296964.1">
    <property type="nucleotide sequence ID" value="XM_007296902.1"/>
</dbReference>
<feature type="domain" description="RRN6 beta-propeller" evidence="2">
    <location>
        <begin position="105"/>
        <end position="466"/>
    </location>
</feature>
<sequence length="976" mass="108320">MTDHRVTDLSHGQLGEATYDPEEQRWKFSQKFTDVPSIIQLLPLEEWLEPSAQVGRKENGKASTLTRNKMRWLAKKLPESVPASPLISKLVRASCQTLLQSPAEAGSLLAIGRAHDVDRVSGVRRPRIMAVPYGGAGHILRLIKPRVKTQGWGKASGARLSLLNLESFDTGYWVGTGGTIRQIVFADAADEREIWLAIRQEGVTTVFRPRYGRVQKPAVPVNEDPTLFAPSMLDANPIASLTTQRTGSIHHADVAFNPWFPRQVAIVDTQGYWSVWDLEVQRGKDGAESFVPRKTGGIYVDQDQDYSSKSPLVASLVDHADGWYRIMWVCNLNTIIVCNRRHLVVFDVKGATTFIGRAIIFPKGNTDWILDIKRSTSDSNHLFVLTTTRLFWLEIVPTENQSKDKNNAVKIILSYIHFMSPEDEGMKLALFNSDHVSVAIASAKIPVLQYFSFRKDRSGARASSKGTLSLSSFSSDEEGRSFKFHTVQFLPCTMIPSASHTSGPGPKYMEDGVEFFQLWALTSDLGLVSTLSAVTEGSKQLDIVPPERKLLISQRYRGPRIANDDDFIVPDDEIDIITPERNSAFNQELSPVDDQVRLTLDWRWIFQNVFLKKITPPGCDSKLADLLSFAVGRIKQGMENNDLQNSTLSEITGMPMPGDDLQQASPALRDFLKSLELEQSPEANQILTIKDLTQGSNIRFPEDPDSKYPDLINVFDQLVDYWMSSLPANLHNVARHAKFKAIGQLAMELSLSAIGISIQDRALSVPDAVTQLDEDTATLPGVSKDNASFRDSSPVLFSSQLATMQDGLGLPTPTATPSLHSQATSVSGLVEDPVIARLRRYAPTIKAKTDWTENTNASVLSHWSTELGADPAKYSYETAKQKHAAANSGDDVRRSSKKEKARRRRRTEEFVKAVEPAVSRRSNFFSGSQPEAADNPFSSQVLDDMPMTQPVGGAYGSRTMPQRKKKAKKSRTAGFK</sequence>
<gene>
    <name evidence="5" type="ORF">MBM_09075</name>
</gene>
<evidence type="ECO:0000313" key="5">
    <source>
        <dbReference type="EMBL" id="EKD12846.1"/>
    </source>
</evidence>
<dbReference type="EMBL" id="JH921454">
    <property type="protein sequence ID" value="EKD12846.1"/>
    <property type="molecule type" value="Genomic_DNA"/>
</dbReference>
<feature type="compositionally biased region" description="Basic residues" evidence="1">
    <location>
        <begin position="961"/>
        <end position="976"/>
    </location>
</feature>
<dbReference type="PANTHER" id="PTHR28221">
    <property type="entry name" value="RNA POLYMERASE I-SPECIFIC TRANSCRIPTION INITIATION FACTOR RRN6"/>
    <property type="match status" value="1"/>
</dbReference>
<name>K1WJ02_MARBU</name>
<dbReference type="InterPro" id="IPR048537">
    <property type="entry name" value="RRN6_HB"/>
</dbReference>
<feature type="domain" description="RRN6 K-rich C-terminal" evidence="3">
    <location>
        <begin position="857"/>
        <end position="975"/>
    </location>
</feature>
<evidence type="ECO:0000259" key="2">
    <source>
        <dbReference type="Pfam" id="PF10214"/>
    </source>
</evidence>
<dbReference type="SUPFAM" id="SSF50978">
    <property type="entry name" value="WD40 repeat-like"/>
    <property type="match status" value="1"/>
</dbReference>